<evidence type="ECO:0000256" key="2">
    <source>
        <dbReference type="SAM" id="SignalP"/>
    </source>
</evidence>
<evidence type="ECO:0000313" key="4">
    <source>
        <dbReference type="Proteomes" id="UP000476411"/>
    </source>
</evidence>
<keyword evidence="1" id="KW-1133">Transmembrane helix</keyword>
<name>A0A6B9ZC69_9BACT</name>
<evidence type="ECO:0000313" key="3">
    <source>
        <dbReference type="EMBL" id="QHS59757.1"/>
    </source>
</evidence>
<keyword evidence="4" id="KW-1185">Reference proteome</keyword>
<evidence type="ECO:0008006" key="5">
    <source>
        <dbReference type="Google" id="ProtNLM"/>
    </source>
</evidence>
<keyword evidence="1" id="KW-0472">Membrane</keyword>
<dbReference type="Proteomes" id="UP000476411">
    <property type="component" value="Chromosome"/>
</dbReference>
<organism evidence="3 4">
    <name type="scientific">Chitinophaga agri</name>
    <dbReference type="NCBI Taxonomy" id="2703787"/>
    <lineage>
        <taxon>Bacteria</taxon>
        <taxon>Pseudomonadati</taxon>
        <taxon>Bacteroidota</taxon>
        <taxon>Chitinophagia</taxon>
        <taxon>Chitinophagales</taxon>
        <taxon>Chitinophagaceae</taxon>
        <taxon>Chitinophaga</taxon>
    </lineage>
</organism>
<evidence type="ECO:0000256" key="1">
    <source>
        <dbReference type="SAM" id="Phobius"/>
    </source>
</evidence>
<dbReference type="EMBL" id="CP048113">
    <property type="protein sequence ID" value="QHS59757.1"/>
    <property type="molecule type" value="Genomic_DNA"/>
</dbReference>
<feature type="signal peptide" evidence="2">
    <location>
        <begin position="1"/>
        <end position="21"/>
    </location>
</feature>
<feature type="transmembrane region" description="Helical" evidence="1">
    <location>
        <begin position="45"/>
        <end position="66"/>
    </location>
</feature>
<gene>
    <name evidence="3" type="ORF">GWR21_09180</name>
</gene>
<accession>A0A6B9ZC69</accession>
<feature type="chain" id="PRO_5025436904" description="Cytochrome c domain-containing protein" evidence="2">
    <location>
        <begin position="22"/>
        <end position="92"/>
    </location>
</feature>
<keyword evidence="2" id="KW-0732">Signal</keyword>
<reference evidence="3 4" key="1">
    <citation type="submission" date="2020-01" db="EMBL/GenBank/DDBJ databases">
        <title>Complete genome sequence of Chitinophaga sp. H33E-04 isolated from quinoa roots.</title>
        <authorList>
            <person name="Weon H.-Y."/>
            <person name="Lee S.A."/>
        </authorList>
    </citation>
    <scope>NUCLEOTIDE SEQUENCE [LARGE SCALE GENOMIC DNA]</scope>
    <source>
        <strain evidence="3 4">H33E-04</strain>
    </source>
</reference>
<dbReference type="PROSITE" id="PS51257">
    <property type="entry name" value="PROKAR_LIPOPROTEIN"/>
    <property type="match status" value="1"/>
</dbReference>
<dbReference type="KEGG" id="chih:GWR21_09180"/>
<sequence>MMKKHIFSALLLTGGYNIAMACDACKKKQAVVPGGLTHGRTPDSQWDYVIVLVMVVIVLLTLFYSVKWLIRPGEKSADHIKQFILNNSSYER</sequence>
<proteinExistence type="predicted"/>
<dbReference type="AlphaFoldDB" id="A0A6B9ZC69"/>
<protein>
    <recommendedName>
        <fullName evidence="5">Cytochrome c domain-containing protein</fullName>
    </recommendedName>
</protein>
<keyword evidence="1" id="KW-0812">Transmembrane</keyword>